<dbReference type="InterPro" id="IPR027417">
    <property type="entry name" value="P-loop_NTPase"/>
</dbReference>
<gene>
    <name evidence="3" type="ORF">GCM10008942_31890</name>
</gene>
<dbReference type="PROSITE" id="PS51194">
    <property type="entry name" value="HELICASE_CTER"/>
    <property type="match status" value="1"/>
</dbReference>
<keyword evidence="3" id="KW-0547">Nucleotide-binding</keyword>
<dbReference type="InterPro" id="IPR050742">
    <property type="entry name" value="Helicase_Restrict-Modif_Enz"/>
</dbReference>
<dbReference type="EMBL" id="BAAADD010000008">
    <property type="protein sequence ID" value="GAA0580601.1"/>
    <property type="molecule type" value="Genomic_DNA"/>
</dbReference>
<dbReference type="Pfam" id="PF04851">
    <property type="entry name" value="ResIII"/>
    <property type="match status" value="1"/>
</dbReference>
<dbReference type="InterPro" id="IPR006935">
    <property type="entry name" value="Helicase/UvrB_N"/>
</dbReference>
<evidence type="ECO:0000259" key="2">
    <source>
        <dbReference type="PROSITE" id="PS51194"/>
    </source>
</evidence>
<evidence type="ECO:0000313" key="4">
    <source>
        <dbReference type="Proteomes" id="UP001499951"/>
    </source>
</evidence>
<keyword evidence="4" id="KW-1185">Reference proteome</keyword>
<keyword evidence="3" id="KW-0347">Helicase</keyword>
<dbReference type="InterPro" id="IPR001650">
    <property type="entry name" value="Helicase_C-like"/>
</dbReference>
<dbReference type="Pfam" id="PF00271">
    <property type="entry name" value="Helicase_C"/>
    <property type="match status" value="1"/>
</dbReference>
<sequence length="586" mass="66933">MSREDIEVLSQIADPDQRRGHEQVILEKIIDEIVHFAEEPSDLATRAKIFAWLLANKKMEIRFAFANHVEDAGIFHEKIGIFNFPSGHALAFTGSANETISGHERNYESVDVYRTWMPGELERVEIKIEQFDEAWNNEAKGLSVRRLTSKSVERLEAIAPDVCPSTIHSKLEFEDEPDQNEDPARWRHQDEAVSKFLEARAGILEMATGTGKTRTALKILSHLSEAGDIDSAIVATDGTDLLSQWGLELDEWVRKSRSDFIVYKHFGTFHELGNYVLDPKRAILVISRQQLDKALERLDPTRRASTIIIHDEVHGLGVPSLIQSLAGQHQSFGYRLGLSATPERAYDAEGNKFIENEIGKTLFDFPLEKAIARGVLCEFDYTPLDYDLTEDDRLRLRQVYSRQAARANSSNPMSNEELWTELSKVYKTAEMKPLVFARFLQSDQSILDSCVIFVETREYGARLLEILHRYTHLYRTYYADDEQEHLLEFARGQISCLITCHRISQGIDIRALKSVILLSSARSKLETIQRIGRCLRVDPHNPGKRARVLDFVRPDKEEDLFPNADQERAEWLGKISKSRRGDHNAA</sequence>
<protein>
    <submittedName>
        <fullName evidence="3">DEAD/DEAH box helicase family protein</fullName>
    </submittedName>
</protein>
<evidence type="ECO:0000259" key="1">
    <source>
        <dbReference type="PROSITE" id="PS51192"/>
    </source>
</evidence>
<proteinExistence type="predicted"/>
<dbReference type="GO" id="GO:0004386">
    <property type="term" value="F:helicase activity"/>
    <property type="evidence" value="ECO:0007669"/>
    <property type="project" value="UniProtKB-KW"/>
</dbReference>
<dbReference type="PROSITE" id="PS51192">
    <property type="entry name" value="HELICASE_ATP_BIND_1"/>
    <property type="match status" value="1"/>
</dbReference>
<dbReference type="Proteomes" id="UP001499951">
    <property type="component" value="Unassembled WGS sequence"/>
</dbReference>
<feature type="domain" description="Helicase ATP-binding" evidence="1">
    <location>
        <begin position="193"/>
        <end position="360"/>
    </location>
</feature>
<feature type="domain" description="Helicase C-terminal" evidence="2">
    <location>
        <begin position="441"/>
        <end position="576"/>
    </location>
</feature>
<organism evidence="3 4">
    <name type="scientific">Rhizomicrobium electricum</name>
    <dbReference type="NCBI Taxonomy" id="480070"/>
    <lineage>
        <taxon>Bacteria</taxon>
        <taxon>Pseudomonadati</taxon>
        <taxon>Pseudomonadota</taxon>
        <taxon>Alphaproteobacteria</taxon>
        <taxon>Micropepsales</taxon>
        <taxon>Micropepsaceae</taxon>
        <taxon>Rhizomicrobium</taxon>
    </lineage>
</organism>
<evidence type="ECO:0000313" key="3">
    <source>
        <dbReference type="EMBL" id="GAA0580601.1"/>
    </source>
</evidence>
<dbReference type="Gene3D" id="3.40.50.300">
    <property type="entry name" value="P-loop containing nucleotide triphosphate hydrolases"/>
    <property type="match status" value="2"/>
</dbReference>
<dbReference type="PANTHER" id="PTHR47396">
    <property type="entry name" value="TYPE I RESTRICTION ENZYME ECOKI R PROTEIN"/>
    <property type="match status" value="1"/>
</dbReference>
<keyword evidence="3" id="KW-0378">Hydrolase</keyword>
<comment type="caution">
    <text evidence="3">The sequence shown here is derived from an EMBL/GenBank/DDBJ whole genome shotgun (WGS) entry which is preliminary data.</text>
</comment>
<dbReference type="SUPFAM" id="SSF52540">
    <property type="entry name" value="P-loop containing nucleoside triphosphate hydrolases"/>
    <property type="match status" value="1"/>
</dbReference>
<keyword evidence="3" id="KW-0067">ATP-binding</keyword>
<reference evidence="4" key="1">
    <citation type="journal article" date="2019" name="Int. J. Syst. Evol. Microbiol.">
        <title>The Global Catalogue of Microorganisms (GCM) 10K type strain sequencing project: providing services to taxonomists for standard genome sequencing and annotation.</title>
        <authorList>
            <consortium name="The Broad Institute Genomics Platform"/>
            <consortium name="The Broad Institute Genome Sequencing Center for Infectious Disease"/>
            <person name="Wu L."/>
            <person name="Ma J."/>
        </authorList>
    </citation>
    <scope>NUCLEOTIDE SEQUENCE [LARGE SCALE GENOMIC DNA]</scope>
    <source>
        <strain evidence="4">JCM 15089</strain>
    </source>
</reference>
<dbReference type="PANTHER" id="PTHR47396:SF1">
    <property type="entry name" value="ATP-DEPENDENT HELICASE IRC3-RELATED"/>
    <property type="match status" value="1"/>
</dbReference>
<accession>A0ABP3Q5L5</accession>
<dbReference type="InterPro" id="IPR014001">
    <property type="entry name" value="Helicase_ATP-bd"/>
</dbReference>
<name>A0ABP3Q5L5_9PROT</name>
<dbReference type="SMART" id="SM00487">
    <property type="entry name" value="DEXDc"/>
    <property type="match status" value="1"/>
</dbReference>